<dbReference type="CDD" id="cd04651">
    <property type="entry name" value="LbH_G1P_AT_C"/>
    <property type="match status" value="1"/>
</dbReference>
<evidence type="ECO:0000256" key="3">
    <source>
        <dbReference type="ARBA" id="ARBA00022679"/>
    </source>
</evidence>
<keyword evidence="8" id="KW-0119">Carbohydrate metabolism</keyword>
<name>A0ABU2WI22_9GAMM</name>
<dbReference type="Pfam" id="PF24894">
    <property type="entry name" value="Hexapep_GlmU"/>
    <property type="match status" value="1"/>
</dbReference>
<evidence type="ECO:0000313" key="12">
    <source>
        <dbReference type="EMBL" id="MDT0497516.1"/>
    </source>
</evidence>
<dbReference type="RefSeq" id="WP_311364907.1">
    <property type="nucleotide sequence ID" value="NZ_JAVRIC010000010.1"/>
</dbReference>
<reference evidence="12 13" key="1">
    <citation type="submission" date="2023-09" db="EMBL/GenBank/DDBJ databases">
        <authorList>
            <person name="Rey-Velasco X."/>
        </authorList>
    </citation>
    <scope>NUCLEOTIDE SEQUENCE [LARGE SCALE GENOMIC DNA]</scope>
    <source>
        <strain evidence="12 13">W345</strain>
    </source>
</reference>
<feature type="domain" description="Nucleotidyl transferase" evidence="10">
    <location>
        <begin position="6"/>
        <end position="267"/>
    </location>
</feature>
<dbReference type="InterPro" id="IPR005836">
    <property type="entry name" value="ADP_Glu_pyroP_CS"/>
</dbReference>
<dbReference type="EMBL" id="JAVRIC010000010">
    <property type="protein sequence ID" value="MDT0497516.1"/>
    <property type="molecule type" value="Genomic_DNA"/>
</dbReference>
<keyword evidence="4" id="KW-0548">Nucleotidyltransferase</keyword>
<feature type="compositionally biased region" description="Low complexity" evidence="9">
    <location>
        <begin position="363"/>
        <end position="379"/>
    </location>
</feature>
<evidence type="ECO:0000313" key="13">
    <source>
        <dbReference type="Proteomes" id="UP001254608"/>
    </source>
</evidence>
<evidence type="ECO:0000256" key="7">
    <source>
        <dbReference type="ARBA" id="ARBA00023056"/>
    </source>
</evidence>
<evidence type="ECO:0000256" key="4">
    <source>
        <dbReference type="ARBA" id="ARBA00022695"/>
    </source>
</evidence>
<evidence type="ECO:0000259" key="11">
    <source>
        <dbReference type="Pfam" id="PF24894"/>
    </source>
</evidence>
<dbReference type="SUPFAM" id="SSF51161">
    <property type="entry name" value="Trimeric LpxA-like enzymes"/>
    <property type="match status" value="1"/>
</dbReference>
<gene>
    <name evidence="12" type="ORF">RM530_09090</name>
</gene>
<dbReference type="PANTHER" id="PTHR43523">
    <property type="entry name" value="GLUCOSE-1-PHOSPHATE ADENYLYLTRANSFERASE-RELATED"/>
    <property type="match status" value="1"/>
</dbReference>
<feature type="region of interest" description="Disordered" evidence="9">
    <location>
        <begin position="352"/>
        <end position="379"/>
    </location>
</feature>
<proteinExistence type="inferred from homology"/>
<accession>A0ABU2WI22</accession>
<dbReference type="CDD" id="cd02508">
    <property type="entry name" value="ADP_Glucose_PP"/>
    <property type="match status" value="1"/>
</dbReference>
<dbReference type="Pfam" id="PF00483">
    <property type="entry name" value="NTP_transferase"/>
    <property type="match status" value="1"/>
</dbReference>
<keyword evidence="2" id="KW-0321">Glycogen metabolism</keyword>
<protein>
    <submittedName>
        <fullName evidence="12">Sugar phosphate nucleotidyltransferase</fullName>
    </submittedName>
</protein>
<dbReference type="InterPro" id="IPR056818">
    <property type="entry name" value="GlmU/GlgC-like_hexapep"/>
</dbReference>
<keyword evidence="13" id="KW-1185">Reference proteome</keyword>
<evidence type="ECO:0000256" key="5">
    <source>
        <dbReference type="ARBA" id="ARBA00022741"/>
    </source>
</evidence>
<evidence type="ECO:0000256" key="8">
    <source>
        <dbReference type="ARBA" id="ARBA00023277"/>
    </source>
</evidence>
<organism evidence="12 13">
    <name type="scientific">Banduia mediterranea</name>
    <dbReference type="NCBI Taxonomy" id="3075609"/>
    <lineage>
        <taxon>Bacteria</taxon>
        <taxon>Pseudomonadati</taxon>
        <taxon>Pseudomonadota</taxon>
        <taxon>Gammaproteobacteria</taxon>
        <taxon>Nevskiales</taxon>
        <taxon>Algiphilaceae</taxon>
        <taxon>Banduia</taxon>
    </lineage>
</organism>
<dbReference type="PROSITE" id="PS00808">
    <property type="entry name" value="ADP_GLC_PYROPHOSPH_1"/>
    <property type="match status" value="1"/>
</dbReference>
<dbReference type="InterPro" id="IPR005835">
    <property type="entry name" value="NTP_transferase_dom"/>
</dbReference>
<evidence type="ECO:0000256" key="2">
    <source>
        <dbReference type="ARBA" id="ARBA00022600"/>
    </source>
</evidence>
<evidence type="ECO:0000256" key="9">
    <source>
        <dbReference type="SAM" id="MobiDB-lite"/>
    </source>
</evidence>
<dbReference type="SUPFAM" id="SSF53448">
    <property type="entry name" value="Nucleotide-diphospho-sugar transferases"/>
    <property type="match status" value="1"/>
</dbReference>
<dbReference type="Proteomes" id="UP001254608">
    <property type="component" value="Unassembled WGS sequence"/>
</dbReference>
<dbReference type="InterPro" id="IPR029044">
    <property type="entry name" value="Nucleotide-diphossugar_trans"/>
</dbReference>
<evidence type="ECO:0000256" key="1">
    <source>
        <dbReference type="ARBA" id="ARBA00010443"/>
    </source>
</evidence>
<comment type="similarity">
    <text evidence="1">Belongs to the bacterial/plant glucose-1-phosphate adenylyltransferase family.</text>
</comment>
<dbReference type="InterPro" id="IPR011004">
    <property type="entry name" value="Trimer_LpxA-like_sf"/>
</dbReference>
<keyword evidence="7" id="KW-0320">Glycogen biosynthesis</keyword>
<dbReference type="InterPro" id="IPR011831">
    <property type="entry name" value="ADP-Glc_PPase"/>
</dbReference>
<keyword evidence="3" id="KW-0808">Transferase</keyword>
<sequence>MKGVLALVLAGGRGTRLGTLTERRAKPAVSIAGQHRIIDFTLSNCRNSGISEVGVLTQYMAGTLASHLQAWRSSGADGETIRTLAAHGENSYAGTADAVCQNRDVIRSLAPSHVLVLAADHVYKMDYAAMLADHLRHDARLTVGCVEVPLAEASGFGVIEVDSEQRLRGFVEKPPFPRPIPGKPDRALASMGIYLFDTGLLLDRLEVDAADSRSSHDFGKDIIPALVRTEPRLYAHSLKDVRDPTRAGYWRDVGTLDAYWQTSLELASATPPLDLIDATWPVRAVGRDPSGQLPNGDVEIRDSVVSRDVAIGADSRIERSILLPGARVGAGSRIRNAIVDEGCHLPPGSVIGLDPERDRQHHSVTSSGLVLVSSQHRAT</sequence>
<evidence type="ECO:0000256" key="6">
    <source>
        <dbReference type="ARBA" id="ARBA00022840"/>
    </source>
</evidence>
<dbReference type="Gene3D" id="3.90.550.10">
    <property type="entry name" value="Spore Coat Polysaccharide Biosynthesis Protein SpsA, Chain A"/>
    <property type="match status" value="1"/>
</dbReference>
<evidence type="ECO:0000259" key="10">
    <source>
        <dbReference type="Pfam" id="PF00483"/>
    </source>
</evidence>
<comment type="caution">
    <text evidence="12">The sequence shown here is derived from an EMBL/GenBank/DDBJ whole genome shotgun (WGS) entry which is preliminary data.</text>
</comment>
<dbReference type="PANTHER" id="PTHR43523:SF2">
    <property type="entry name" value="GLUCOSE-1-PHOSPHATE ADENYLYLTRANSFERASE"/>
    <property type="match status" value="1"/>
</dbReference>
<feature type="domain" description="Glucose-1-phosphate adenylyltransferase/Bifunctional protein GlmU-like C-terminal hexapeptide" evidence="11">
    <location>
        <begin position="299"/>
        <end position="372"/>
    </location>
</feature>
<keyword evidence="6" id="KW-0067">ATP-binding</keyword>
<dbReference type="Gene3D" id="2.160.10.10">
    <property type="entry name" value="Hexapeptide repeat proteins"/>
    <property type="match status" value="1"/>
</dbReference>
<keyword evidence="5" id="KW-0547">Nucleotide-binding</keyword>